<protein>
    <submittedName>
        <fullName evidence="1">Uncharacterized protein</fullName>
    </submittedName>
</protein>
<dbReference type="Proteomes" id="UP001520878">
    <property type="component" value="Unassembled WGS sequence"/>
</dbReference>
<comment type="caution">
    <text evidence="1">The sequence shown here is derived from an EMBL/GenBank/DDBJ whole genome shotgun (WGS) entry which is preliminary data.</text>
</comment>
<evidence type="ECO:0000313" key="1">
    <source>
        <dbReference type="EMBL" id="MCC2615967.1"/>
    </source>
</evidence>
<dbReference type="EMBL" id="JAJEWP010000001">
    <property type="protein sequence ID" value="MCC2615967.1"/>
    <property type="molecule type" value="Genomic_DNA"/>
</dbReference>
<organism evidence="1 2">
    <name type="scientific">Fluctibacter halophilus</name>
    <dbReference type="NCBI Taxonomy" id="226011"/>
    <lineage>
        <taxon>Bacteria</taxon>
        <taxon>Pseudomonadati</taxon>
        <taxon>Pseudomonadota</taxon>
        <taxon>Gammaproteobacteria</taxon>
        <taxon>Alteromonadales</taxon>
        <taxon>Alteromonadaceae</taxon>
        <taxon>Fluctibacter</taxon>
    </lineage>
</organism>
<name>A0ABS8G5T1_9ALTE</name>
<gene>
    <name evidence="1" type="ORF">LJ739_06910</name>
</gene>
<accession>A0ABS8G5T1</accession>
<evidence type="ECO:0000313" key="2">
    <source>
        <dbReference type="Proteomes" id="UP001520878"/>
    </source>
</evidence>
<proteinExistence type="predicted"/>
<dbReference type="RefSeq" id="WP_229158448.1">
    <property type="nucleotide sequence ID" value="NZ_JAJEWP010000001.1"/>
</dbReference>
<keyword evidence="2" id="KW-1185">Reference proteome</keyword>
<sequence length="102" mass="11346">MNEVTTIVYGECYRRSETDLVHQIYQAKSKLRSQGVDVAIAEHSSTPTVMDVRIKDHGDVILDKTFEGLQGLRSLLHSLHELVVIYPSDAQGSAFSREVSNG</sequence>
<reference evidence="1 2" key="1">
    <citation type="submission" date="2021-10" db="EMBL/GenBank/DDBJ databases">
        <title>Draft genome of Aestuariibacter halophilus JC2043.</title>
        <authorList>
            <person name="Emsley S.A."/>
            <person name="Pfannmuller K.M."/>
            <person name="Ushijima B."/>
            <person name="Saw J.H."/>
            <person name="Videau P."/>
        </authorList>
    </citation>
    <scope>NUCLEOTIDE SEQUENCE [LARGE SCALE GENOMIC DNA]</scope>
    <source>
        <strain evidence="1 2">JC2043</strain>
    </source>
</reference>